<dbReference type="InterPro" id="IPR015422">
    <property type="entry name" value="PyrdxlP-dep_Trfase_small"/>
</dbReference>
<evidence type="ECO:0000313" key="9">
    <source>
        <dbReference type="Proteomes" id="UP001214441"/>
    </source>
</evidence>
<comment type="similarity">
    <text evidence="1">In the C-terminal section; belongs to the class-I pyridoxal-phosphate-dependent aminotransferase family.</text>
</comment>
<evidence type="ECO:0000259" key="7">
    <source>
        <dbReference type="PROSITE" id="PS50949"/>
    </source>
</evidence>
<evidence type="ECO:0000256" key="6">
    <source>
        <dbReference type="SAM" id="MobiDB-lite"/>
    </source>
</evidence>
<gene>
    <name evidence="8" type="ORF">NMN56_003410</name>
</gene>
<dbReference type="InterPro" id="IPR000524">
    <property type="entry name" value="Tscrpt_reg_HTH_GntR"/>
</dbReference>
<dbReference type="Gene3D" id="1.10.10.10">
    <property type="entry name" value="Winged helix-like DNA-binding domain superfamily/Winged helix DNA-binding domain"/>
    <property type="match status" value="1"/>
</dbReference>
<dbReference type="InterPro" id="IPR051446">
    <property type="entry name" value="HTH_trans_reg/aminotransferase"/>
</dbReference>
<feature type="region of interest" description="Disordered" evidence="6">
    <location>
        <begin position="81"/>
        <end position="103"/>
    </location>
</feature>
<dbReference type="Gene3D" id="3.90.1150.10">
    <property type="entry name" value="Aspartate Aminotransferase, domain 1"/>
    <property type="match status" value="1"/>
</dbReference>
<keyword evidence="4" id="KW-0238">DNA-binding</keyword>
<dbReference type="GO" id="GO:0008483">
    <property type="term" value="F:transaminase activity"/>
    <property type="evidence" value="ECO:0007669"/>
    <property type="project" value="UniProtKB-KW"/>
</dbReference>
<dbReference type="Pfam" id="PF00392">
    <property type="entry name" value="GntR"/>
    <property type="match status" value="1"/>
</dbReference>
<dbReference type="RefSeq" id="WP_274042225.1">
    <property type="nucleotide sequence ID" value="NZ_JANCPR020000003.1"/>
</dbReference>
<feature type="domain" description="HTH gntR-type" evidence="7">
    <location>
        <begin position="26"/>
        <end position="94"/>
    </location>
</feature>
<evidence type="ECO:0000256" key="1">
    <source>
        <dbReference type="ARBA" id="ARBA00005384"/>
    </source>
</evidence>
<evidence type="ECO:0000256" key="3">
    <source>
        <dbReference type="ARBA" id="ARBA00023015"/>
    </source>
</evidence>
<dbReference type="InterPro" id="IPR036390">
    <property type="entry name" value="WH_DNA-bd_sf"/>
</dbReference>
<keyword evidence="9" id="KW-1185">Reference proteome</keyword>
<dbReference type="SUPFAM" id="SSF46785">
    <property type="entry name" value="Winged helix' DNA-binding domain"/>
    <property type="match status" value="1"/>
</dbReference>
<dbReference type="InterPro" id="IPR004839">
    <property type="entry name" value="Aminotransferase_I/II_large"/>
</dbReference>
<dbReference type="Pfam" id="PF00155">
    <property type="entry name" value="Aminotran_1_2"/>
    <property type="match status" value="1"/>
</dbReference>
<dbReference type="PRINTS" id="PR00035">
    <property type="entry name" value="HTHGNTR"/>
</dbReference>
<evidence type="ECO:0000313" key="8">
    <source>
        <dbReference type="EMBL" id="MDJ1131014.1"/>
    </source>
</evidence>
<sequence>MHHVSPSHLSRLLAGWSAATAGAAQRPLPELLAEALRDLAERGDLASGTVLPSQRALASVLGISRSTVTAAYGTLEAEGRLESRQGSGSRLRGTPLTRERAGEGRLASFDERGHRGTAPGSGTVDLSSGALGSIAAVGEAVDALGSGDLSALLDSDGYLPYGLPALRAALARVYEEAGTPTEPGQILVTSGSQQAVWLLAQALVDHGDTVAVENPTYRGALEALRGRGARLVPLPDDGTGTPPDAARAVDAAGRPRLAGLLRRVRPRLVYLQPTAHNPTGRTFGPAARADWAALLSSLADEQGLFTVEDTSCAELVLDPGHSGAPAPLAARLPGAATATVGTLSKLFWGGLRVGWVRAAPPLVRRLAEIKKSVDLSCPVLDQVVAVRLLAGLPEARAERREMLRGQLADTEALLKQHAPGWEWERPDGGPALWLRLPGVDAEATVHVARCQGVRALAGPAFSPVDAFRDRLRLPYAHSARTLERALPVLAGAARRA</sequence>
<proteinExistence type="inferred from homology"/>
<dbReference type="PROSITE" id="PS50949">
    <property type="entry name" value="HTH_GNTR"/>
    <property type="match status" value="1"/>
</dbReference>
<name>A0ABT6ZPM8_9ACTN</name>
<dbReference type="PANTHER" id="PTHR46577:SF1">
    <property type="entry name" value="HTH-TYPE TRANSCRIPTIONAL REGULATORY PROTEIN GABR"/>
    <property type="match status" value="1"/>
</dbReference>
<reference evidence="8 9" key="1">
    <citation type="submission" date="2023-05" db="EMBL/GenBank/DDBJ databases">
        <title>Streptantibioticus silvisoli sp. nov., acidotolerant actinomycetes 1 from pine litter.</title>
        <authorList>
            <person name="Swiecimska M."/>
            <person name="Golinska P."/>
            <person name="Sangal V."/>
            <person name="Wachnowicz B."/>
            <person name="Goodfellow M."/>
        </authorList>
    </citation>
    <scope>NUCLEOTIDE SEQUENCE [LARGE SCALE GENOMIC DNA]</scope>
    <source>
        <strain evidence="8 9">DSM 42109</strain>
    </source>
</reference>
<dbReference type="EMBL" id="JANCPR020000003">
    <property type="protein sequence ID" value="MDJ1131014.1"/>
    <property type="molecule type" value="Genomic_DNA"/>
</dbReference>
<comment type="caution">
    <text evidence="8">The sequence shown here is derived from an EMBL/GenBank/DDBJ whole genome shotgun (WGS) entry which is preliminary data.</text>
</comment>
<keyword evidence="3" id="KW-0805">Transcription regulation</keyword>
<keyword evidence="5" id="KW-0804">Transcription</keyword>
<dbReference type="Proteomes" id="UP001214441">
    <property type="component" value="Unassembled WGS sequence"/>
</dbReference>
<evidence type="ECO:0000256" key="2">
    <source>
        <dbReference type="ARBA" id="ARBA00022898"/>
    </source>
</evidence>
<dbReference type="InterPro" id="IPR036388">
    <property type="entry name" value="WH-like_DNA-bd_sf"/>
</dbReference>
<dbReference type="CDD" id="cd00609">
    <property type="entry name" value="AAT_like"/>
    <property type="match status" value="1"/>
</dbReference>
<keyword evidence="8" id="KW-0032">Aminotransferase</keyword>
<accession>A0ABT6ZPM8</accession>
<keyword evidence="8" id="KW-0808">Transferase</keyword>
<evidence type="ECO:0000256" key="4">
    <source>
        <dbReference type="ARBA" id="ARBA00023125"/>
    </source>
</evidence>
<dbReference type="InterPro" id="IPR015421">
    <property type="entry name" value="PyrdxlP-dep_Trfase_major"/>
</dbReference>
<protein>
    <submittedName>
        <fullName evidence="8">PLP-dependent aminotransferase family protein</fullName>
    </submittedName>
</protein>
<keyword evidence="2" id="KW-0663">Pyridoxal phosphate</keyword>
<dbReference type="SUPFAM" id="SSF53383">
    <property type="entry name" value="PLP-dependent transferases"/>
    <property type="match status" value="1"/>
</dbReference>
<dbReference type="InterPro" id="IPR015424">
    <property type="entry name" value="PyrdxlP-dep_Trfase"/>
</dbReference>
<evidence type="ECO:0000256" key="5">
    <source>
        <dbReference type="ARBA" id="ARBA00023163"/>
    </source>
</evidence>
<dbReference type="CDD" id="cd07377">
    <property type="entry name" value="WHTH_GntR"/>
    <property type="match status" value="1"/>
</dbReference>
<dbReference type="SMART" id="SM00345">
    <property type="entry name" value="HTH_GNTR"/>
    <property type="match status" value="1"/>
</dbReference>
<dbReference type="Gene3D" id="3.40.640.10">
    <property type="entry name" value="Type I PLP-dependent aspartate aminotransferase-like (Major domain)"/>
    <property type="match status" value="1"/>
</dbReference>
<dbReference type="PANTHER" id="PTHR46577">
    <property type="entry name" value="HTH-TYPE TRANSCRIPTIONAL REGULATORY PROTEIN GABR"/>
    <property type="match status" value="1"/>
</dbReference>
<organism evidence="8 9">
    <name type="scientific">Streptomyces iconiensis</name>
    <dbReference type="NCBI Taxonomy" id="1384038"/>
    <lineage>
        <taxon>Bacteria</taxon>
        <taxon>Bacillati</taxon>
        <taxon>Actinomycetota</taxon>
        <taxon>Actinomycetes</taxon>
        <taxon>Kitasatosporales</taxon>
        <taxon>Streptomycetaceae</taxon>
        <taxon>Streptomyces</taxon>
    </lineage>
</organism>